<protein>
    <submittedName>
        <fullName evidence="1">Uncharacterized protein</fullName>
    </submittedName>
</protein>
<accession>A0AAN8Y739</accession>
<gene>
    <name evidence="1" type="ORF">RDI58_023395</name>
</gene>
<name>A0AAN8Y739_SOLBU</name>
<evidence type="ECO:0000313" key="2">
    <source>
        <dbReference type="Proteomes" id="UP001371456"/>
    </source>
</evidence>
<proteinExistence type="predicted"/>
<keyword evidence="2" id="KW-1185">Reference proteome</keyword>
<evidence type="ECO:0000313" key="1">
    <source>
        <dbReference type="EMBL" id="KAK6781211.1"/>
    </source>
</evidence>
<dbReference type="Proteomes" id="UP001371456">
    <property type="component" value="Unassembled WGS sequence"/>
</dbReference>
<comment type="caution">
    <text evidence="1">The sequence shown here is derived from an EMBL/GenBank/DDBJ whole genome shotgun (WGS) entry which is preliminary data.</text>
</comment>
<dbReference type="AlphaFoldDB" id="A0AAN8Y739"/>
<sequence>MADGSRKFIKLKIKSQDDTILHFKVNPSTIMKDIFMS</sequence>
<organism evidence="1 2">
    <name type="scientific">Solanum bulbocastanum</name>
    <name type="common">Wild potato</name>
    <dbReference type="NCBI Taxonomy" id="147425"/>
    <lineage>
        <taxon>Eukaryota</taxon>
        <taxon>Viridiplantae</taxon>
        <taxon>Streptophyta</taxon>
        <taxon>Embryophyta</taxon>
        <taxon>Tracheophyta</taxon>
        <taxon>Spermatophyta</taxon>
        <taxon>Magnoliopsida</taxon>
        <taxon>eudicotyledons</taxon>
        <taxon>Gunneridae</taxon>
        <taxon>Pentapetalae</taxon>
        <taxon>asterids</taxon>
        <taxon>lamiids</taxon>
        <taxon>Solanales</taxon>
        <taxon>Solanaceae</taxon>
        <taxon>Solanoideae</taxon>
        <taxon>Solaneae</taxon>
        <taxon>Solanum</taxon>
    </lineage>
</organism>
<dbReference type="EMBL" id="JBANQN010000009">
    <property type="protein sequence ID" value="KAK6781211.1"/>
    <property type="molecule type" value="Genomic_DNA"/>
</dbReference>
<reference evidence="1 2" key="1">
    <citation type="submission" date="2024-02" db="EMBL/GenBank/DDBJ databases">
        <title>de novo genome assembly of Solanum bulbocastanum strain 11H21.</title>
        <authorList>
            <person name="Hosaka A.J."/>
        </authorList>
    </citation>
    <scope>NUCLEOTIDE SEQUENCE [LARGE SCALE GENOMIC DNA]</scope>
    <source>
        <tissue evidence="1">Young leaves</tissue>
    </source>
</reference>